<dbReference type="RefSeq" id="WP_017895729.1">
    <property type="nucleotide sequence ID" value="NZ_CBXI010000024.1"/>
</dbReference>
<gene>
    <name evidence="2" type="ORF">CTDIVETGP_1567</name>
</gene>
<dbReference type="GeneID" id="29419496"/>
<dbReference type="GO" id="GO:0046983">
    <property type="term" value="F:protein dimerization activity"/>
    <property type="evidence" value="ECO:0007669"/>
    <property type="project" value="InterPro"/>
</dbReference>
<dbReference type="SUPFAM" id="SSF140500">
    <property type="entry name" value="BAS1536-like"/>
    <property type="match status" value="1"/>
</dbReference>
<comment type="caution">
    <text evidence="2">The sequence shown here is derived from an EMBL/GenBank/DDBJ whole genome shotgun (WGS) entry which is preliminary data.</text>
</comment>
<feature type="coiled-coil region" evidence="1">
    <location>
        <begin position="1"/>
        <end position="28"/>
    </location>
</feature>
<reference evidence="2 3" key="1">
    <citation type="journal article" date="2015" name="Genome Announc.">
        <title>Draft Genome Sequence of Clostridium tyrobutyricum Strain DIVETGP, Isolated from Cow's Milk for Grana Padano Production.</title>
        <authorList>
            <person name="Soggiu A."/>
            <person name="Piras C."/>
            <person name="Gaiarsa S."/>
            <person name="Sassera D."/>
            <person name="Roncada P."/>
            <person name="Bendixen E."/>
            <person name="Brasca M."/>
            <person name="Bonizzi L."/>
        </authorList>
    </citation>
    <scope>NUCLEOTIDE SEQUENCE [LARGE SCALE GENOMIC DNA]</scope>
    <source>
        <strain evidence="2 3">DIVETGP</strain>
    </source>
</reference>
<evidence type="ECO:0000256" key="1">
    <source>
        <dbReference type="SAM" id="Coils"/>
    </source>
</evidence>
<dbReference type="InterPro" id="IPR036638">
    <property type="entry name" value="HLH_DNA-bd_sf"/>
</dbReference>
<organism evidence="2 3">
    <name type="scientific">Clostridium tyrobutyricum DIVETGP</name>
    <dbReference type="NCBI Taxonomy" id="1408889"/>
    <lineage>
        <taxon>Bacteria</taxon>
        <taxon>Bacillati</taxon>
        <taxon>Bacillota</taxon>
        <taxon>Clostridia</taxon>
        <taxon>Eubacteriales</taxon>
        <taxon>Clostridiaceae</taxon>
        <taxon>Clostridium</taxon>
    </lineage>
</organism>
<accession>W6NHC4</accession>
<dbReference type="InterPro" id="IPR018540">
    <property type="entry name" value="Spo0E-like"/>
</dbReference>
<evidence type="ECO:0008006" key="4">
    <source>
        <dbReference type="Google" id="ProtNLM"/>
    </source>
</evidence>
<name>W6NHC4_CLOTY</name>
<dbReference type="Pfam" id="PF09388">
    <property type="entry name" value="SpoOE-like"/>
    <property type="match status" value="1"/>
</dbReference>
<keyword evidence="3" id="KW-1185">Reference proteome</keyword>
<keyword evidence="1" id="KW-0175">Coiled coil</keyword>
<dbReference type="AlphaFoldDB" id="W6NHC4"/>
<sequence length="55" mass="6616">MSNILLEIKNLQKHLNELIKEKDNLVDTEIIEISQMLDLLLNKYYKIIKNKMDKE</sequence>
<dbReference type="GO" id="GO:0043937">
    <property type="term" value="P:regulation of sporulation"/>
    <property type="evidence" value="ECO:0007669"/>
    <property type="project" value="InterPro"/>
</dbReference>
<dbReference type="Gene3D" id="4.10.280.10">
    <property type="entry name" value="Helix-loop-helix DNA-binding domain"/>
    <property type="match status" value="1"/>
</dbReference>
<dbReference type="EMBL" id="CBXI010000024">
    <property type="protein sequence ID" value="CDL91497.1"/>
    <property type="molecule type" value="Genomic_DNA"/>
</dbReference>
<protein>
    <recommendedName>
        <fullName evidence="4">Spo0E like sporulation regulatory protein</fullName>
    </recommendedName>
</protein>
<dbReference type="Proteomes" id="UP000019482">
    <property type="component" value="Unassembled WGS sequence"/>
</dbReference>
<dbReference type="OrthoDB" id="1799551at2"/>
<evidence type="ECO:0000313" key="2">
    <source>
        <dbReference type="EMBL" id="CDL91497.1"/>
    </source>
</evidence>
<proteinExistence type="predicted"/>
<dbReference type="InterPro" id="IPR037208">
    <property type="entry name" value="Spo0E-like_sf"/>
</dbReference>
<evidence type="ECO:0000313" key="3">
    <source>
        <dbReference type="Proteomes" id="UP000019482"/>
    </source>
</evidence>